<protein>
    <submittedName>
        <fullName evidence="6">Unannotated protein</fullName>
    </submittedName>
</protein>
<dbReference type="Pfam" id="PF01330">
    <property type="entry name" value="RuvA_N"/>
    <property type="match status" value="1"/>
</dbReference>
<dbReference type="NCBIfam" id="TIGR00084">
    <property type="entry name" value="ruvA"/>
    <property type="match status" value="1"/>
</dbReference>
<keyword evidence="3" id="KW-0238">DNA-binding</keyword>
<evidence type="ECO:0000256" key="4">
    <source>
        <dbReference type="ARBA" id="ARBA00023204"/>
    </source>
</evidence>
<dbReference type="Pfam" id="PF14520">
    <property type="entry name" value="HHH_5"/>
    <property type="match status" value="1"/>
</dbReference>
<gene>
    <name evidence="6" type="ORF">UFOPK2576_00223</name>
</gene>
<dbReference type="Gene3D" id="1.10.8.10">
    <property type="entry name" value="DNA helicase RuvA subunit, C-terminal domain"/>
    <property type="match status" value="1"/>
</dbReference>
<dbReference type="SUPFAM" id="SSF50249">
    <property type="entry name" value="Nucleic acid-binding proteins"/>
    <property type="match status" value="1"/>
</dbReference>
<keyword evidence="1" id="KW-0963">Cytoplasm</keyword>
<dbReference type="InterPro" id="IPR012340">
    <property type="entry name" value="NA-bd_OB-fold"/>
</dbReference>
<accession>A0A6J6NS93</accession>
<organism evidence="6">
    <name type="scientific">freshwater metagenome</name>
    <dbReference type="NCBI Taxonomy" id="449393"/>
    <lineage>
        <taxon>unclassified sequences</taxon>
        <taxon>metagenomes</taxon>
        <taxon>ecological metagenomes</taxon>
    </lineage>
</organism>
<proteinExistence type="inferred from homology"/>
<dbReference type="InterPro" id="IPR011114">
    <property type="entry name" value="RuvA_C"/>
</dbReference>
<dbReference type="InterPro" id="IPR013849">
    <property type="entry name" value="DNA_helicase_Holl-junc_RuvA_I"/>
</dbReference>
<feature type="domain" description="Helix-hairpin-helix DNA-binding motif class 1" evidence="5">
    <location>
        <begin position="107"/>
        <end position="126"/>
    </location>
</feature>
<dbReference type="Gene3D" id="1.10.150.20">
    <property type="entry name" value="5' to 3' exonuclease, C-terminal subdomain"/>
    <property type="match status" value="1"/>
</dbReference>
<sequence length="195" mass="20312">MISSISGTVKSTSLNSIVVEVGGVGILVQVPIRVAASMQVGKLVNFHTYLIVREDALTLYGFTELVDRDFFELLLSVTGIGPKVAQSILSASEASVIASAIVSANLKSLEAVPGLGKKGAQRLVLELKDKAANFVSGTSNAKLSITNQVENALQGLGYSVKESAAMISQISSTTKIESMSAAEILKLALKSGGKK</sequence>
<feature type="domain" description="Helix-hairpin-helix DNA-binding motif class 1" evidence="5">
    <location>
        <begin position="72"/>
        <end position="91"/>
    </location>
</feature>
<dbReference type="AlphaFoldDB" id="A0A6J6NS93"/>
<dbReference type="GO" id="GO:0009379">
    <property type="term" value="C:Holliday junction helicase complex"/>
    <property type="evidence" value="ECO:0007669"/>
    <property type="project" value="InterPro"/>
</dbReference>
<dbReference type="InterPro" id="IPR003583">
    <property type="entry name" value="Hlx-hairpin-Hlx_DNA-bd_motif"/>
</dbReference>
<evidence type="ECO:0000259" key="5">
    <source>
        <dbReference type="SMART" id="SM00278"/>
    </source>
</evidence>
<dbReference type="InterPro" id="IPR036267">
    <property type="entry name" value="RuvA_C_sf"/>
</dbReference>
<dbReference type="GO" id="GO:0003677">
    <property type="term" value="F:DNA binding"/>
    <property type="evidence" value="ECO:0007669"/>
    <property type="project" value="UniProtKB-KW"/>
</dbReference>
<reference evidence="6" key="1">
    <citation type="submission" date="2020-05" db="EMBL/GenBank/DDBJ databases">
        <authorList>
            <person name="Chiriac C."/>
            <person name="Salcher M."/>
            <person name="Ghai R."/>
            <person name="Kavagutti S V."/>
        </authorList>
    </citation>
    <scope>NUCLEOTIDE SEQUENCE</scope>
</reference>
<dbReference type="GO" id="GO:0006281">
    <property type="term" value="P:DNA repair"/>
    <property type="evidence" value="ECO:0007669"/>
    <property type="project" value="UniProtKB-KW"/>
</dbReference>
<dbReference type="HAMAP" id="MF_00031">
    <property type="entry name" value="DNA_HJ_migration_RuvA"/>
    <property type="match status" value="1"/>
</dbReference>
<dbReference type="Gene3D" id="2.40.50.140">
    <property type="entry name" value="Nucleic acid-binding proteins"/>
    <property type="match status" value="1"/>
</dbReference>
<keyword evidence="4" id="KW-0234">DNA repair</keyword>
<dbReference type="InterPro" id="IPR010994">
    <property type="entry name" value="RuvA_2-like"/>
</dbReference>
<dbReference type="EMBL" id="CAEZXQ010000016">
    <property type="protein sequence ID" value="CAB4687638.1"/>
    <property type="molecule type" value="Genomic_DNA"/>
</dbReference>
<dbReference type="SMART" id="SM00278">
    <property type="entry name" value="HhH1"/>
    <property type="match status" value="2"/>
</dbReference>
<dbReference type="GO" id="GO:0005524">
    <property type="term" value="F:ATP binding"/>
    <property type="evidence" value="ECO:0007669"/>
    <property type="project" value="InterPro"/>
</dbReference>
<dbReference type="SUPFAM" id="SSF47781">
    <property type="entry name" value="RuvA domain 2-like"/>
    <property type="match status" value="1"/>
</dbReference>
<dbReference type="CDD" id="cd14332">
    <property type="entry name" value="UBA_RuvA_C"/>
    <property type="match status" value="1"/>
</dbReference>
<dbReference type="InterPro" id="IPR000085">
    <property type="entry name" value="RuvA"/>
</dbReference>
<evidence type="ECO:0000256" key="1">
    <source>
        <dbReference type="ARBA" id="ARBA00022490"/>
    </source>
</evidence>
<evidence type="ECO:0000256" key="2">
    <source>
        <dbReference type="ARBA" id="ARBA00022763"/>
    </source>
</evidence>
<keyword evidence="2" id="KW-0227">DNA damage</keyword>
<dbReference type="SUPFAM" id="SSF46929">
    <property type="entry name" value="DNA helicase RuvA subunit, C-terminal domain"/>
    <property type="match status" value="1"/>
</dbReference>
<dbReference type="GO" id="GO:0009378">
    <property type="term" value="F:four-way junction helicase activity"/>
    <property type="evidence" value="ECO:0007669"/>
    <property type="project" value="InterPro"/>
</dbReference>
<evidence type="ECO:0000256" key="3">
    <source>
        <dbReference type="ARBA" id="ARBA00023125"/>
    </source>
</evidence>
<dbReference type="GO" id="GO:0006310">
    <property type="term" value="P:DNA recombination"/>
    <property type="evidence" value="ECO:0007669"/>
    <property type="project" value="InterPro"/>
</dbReference>
<dbReference type="Pfam" id="PF07499">
    <property type="entry name" value="RuvA_C"/>
    <property type="match status" value="1"/>
</dbReference>
<name>A0A6J6NS93_9ZZZZ</name>
<evidence type="ECO:0000313" key="6">
    <source>
        <dbReference type="EMBL" id="CAB4687638.1"/>
    </source>
</evidence>